<comment type="similarity">
    <text evidence="2 7">Belongs to the MlaE permease family.</text>
</comment>
<keyword evidence="5 7" id="KW-1133">Transmembrane helix</keyword>
<protein>
    <submittedName>
        <fullName evidence="8">ABC transport permease subunit</fullName>
    </submittedName>
    <submittedName>
        <fullName evidence="9">Phospholipid/cholesterol/gamma-HCH transport system permease protein</fullName>
    </submittedName>
</protein>
<organism evidence="9 10">
    <name type="scientific">endosymbiont of Ridgeia piscesae</name>
    <dbReference type="NCBI Taxonomy" id="54398"/>
    <lineage>
        <taxon>Bacteria</taxon>
        <taxon>Pseudomonadati</taxon>
        <taxon>Pseudomonadota</taxon>
        <taxon>Gammaproteobacteria</taxon>
        <taxon>sulfur-oxidizing symbionts</taxon>
    </lineage>
</organism>
<keyword evidence="6 7" id="KW-0472">Membrane</keyword>
<evidence type="ECO:0000256" key="4">
    <source>
        <dbReference type="ARBA" id="ARBA00022692"/>
    </source>
</evidence>
<evidence type="ECO:0000313" key="8">
    <source>
        <dbReference type="EMBL" id="KRT54633.1"/>
    </source>
</evidence>
<keyword evidence="11" id="KW-1185">Reference proteome</keyword>
<accession>A0A0T5ZB60</accession>
<feature type="transmembrane region" description="Helical" evidence="7">
    <location>
        <begin position="85"/>
        <end position="108"/>
    </location>
</feature>
<dbReference type="GO" id="GO:0043190">
    <property type="term" value="C:ATP-binding cassette (ABC) transporter complex"/>
    <property type="evidence" value="ECO:0007669"/>
    <property type="project" value="InterPro"/>
</dbReference>
<comment type="caution">
    <text evidence="9">The sequence shown here is derived from an EMBL/GenBank/DDBJ whole genome shotgun (WGS) entry which is preliminary data.</text>
</comment>
<evidence type="ECO:0000313" key="11">
    <source>
        <dbReference type="Proteomes" id="UP000051634"/>
    </source>
</evidence>
<dbReference type="PATRIC" id="fig|54398.3.peg.1372"/>
<dbReference type="EMBL" id="LDXT01000089">
    <property type="protein sequence ID" value="KRT54633.1"/>
    <property type="molecule type" value="Genomic_DNA"/>
</dbReference>
<evidence type="ECO:0000256" key="2">
    <source>
        <dbReference type="ARBA" id="ARBA00007556"/>
    </source>
</evidence>
<dbReference type="STRING" id="54398.Ga0074115_10844"/>
<gene>
    <name evidence="8" type="ORF">Ga0074115_10844</name>
    <name evidence="9" type="ORF">Ga0076813_16353</name>
</gene>
<dbReference type="OrthoDB" id="9806241at2"/>
<feature type="transmembrane region" description="Helical" evidence="7">
    <location>
        <begin position="238"/>
        <end position="261"/>
    </location>
</feature>
<dbReference type="InterPro" id="IPR030802">
    <property type="entry name" value="Permease_MalE"/>
</dbReference>
<dbReference type="PANTHER" id="PTHR30188">
    <property type="entry name" value="ABC TRANSPORTER PERMEASE PROTEIN-RELATED"/>
    <property type="match status" value="1"/>
</dbReference>
<keyword evidence="7" id="KW-1003">Cell membrane</keyword>
<keyword evidence="3" id="KW-0813">Transport</keyword>
<feature type="transmembrane region" description="Helical" evidence="7">
    <location>
        <begin position="197"/>
        <end position="217"/>
    </location>
</feature>
<sequence length="262" mass="28086">MIKYLNHLGEVSLDLLDQAGRMAKMLLSALLSLFRAPYQLEPVIRQLHFIGARSMLVIVISGLFTGMVLALQFHNTLERFGSVDLLGSAVALALLRELGPVMAALMVVGRAGSAMCAEIGIMRTSEQIDALECMAIDPHKFIIAPKLVAGIISLPLLTSVFDVMGLIGGWLVGVQIFGLNQGAYFDSMYSGVEWNDVAMGLYKSLLFGLVITVIATAKGFFMHLERGGRFGAEGVSQVTTSAVVVSAIAILFGDYLVGALML</sequence>
<dbReference type="Proteomes" id="UP000051634">
    <property type="component" value="Unassembled WGS sequence"/>
</dbReference>
<feature type="transmembrane region" description="Helical" evidence="7">
    <location>
        <begin position="147"/>
        <end position="177"/>
    </location>
</feature>
<dbReference type="PANTHER" id="PTHR30188:SF4">
    <property type="entry name" value="PROTEIN TRIGALACTOSYLDIACYLGLYCEROL 1, CHLOROPLASTIC"/>
    <property type="match status" value="1"/>
</dbReference>
<keyword evidence="4 7" id="KW-0812">Transmembrane</keyword>
<evidence type="ECO:0000256" key="6">
    <source>
        <dbReference type="ARBA" id="ARBA00023136"/>
    </source>
</evidence>
<reference evidence="10 11" key="1">
    <citation type="submission" date="2015-11" db="EMBL/GenBank/DDBJ databases">
        <title>The genome of Candidatus Endoriftia persephone in Ridgeia piscesae and population structure of the North Eastern Pacific vestimentiferan symbionts.</title>
        <authorList>
            <person name="Perez M."/>
            <person name="Juniper K.S."/>
        </authorList>
    </citation>
    <scope>NUCLEOTIDE SEQUENCE [LARGE SCALE GENOMIC DNA]</scope>
    <source>
        <strain evidence="9">Ind10</strain>
        <strain evidence="8">Ind11</strain>
    </source>
</reference>
<comment type="subcellular location">
    <subcellularLocation>
        <location evidence="7">Cell inner membrane</location>
        <topology evidence="7">Multi-pass membrane protein</topology>
    </subcellularLocation>
    <subcellularLocation>
        <location evidence="1">Membrane</location>
        <topology evidence="1">Multi-pass membrane protein</topology>
    </subcellularLocation>
</comment>
<evidence type="ECO:0000313" key="10">
    <source>
        <dbReference type="Proteomes" id="UP000051276"/>
    </source>
</evidence>
<dbReference type="RefSeq" id="WP_005960996.1">
    <property type="nucleotide sequence ID" value="NZ_KQ556873.1"/>
</dbReference>
<dbReference type="GO" id="GO:0005548">
    <property type="term" value="F:phospholipid transporter activity"/>
    <property type="evidence" value="ECO:0007669"/>
    <property type="project" value="TreeGrafter"/>
</dbReference>
<dbReference type="AlphaFoldDB" id="A0A0T5ZB60"/>
<name>A0A0T5ZB60_9GAMM</name>
<evidence type="ECO:0000256" key="5">
    <source>
        <dbReference type="ARBA" id="ARBA00022989"/>
    </source>
</evidence>
<keyword evidence="7" id="KW-0997">Cell inner membrane</keyword>
<dbReference type="InterPro" id="IPR003453">
    <property type="entry name" value="ABC_MlaE_roteobac"/>
</dbReference>
<evidence type="ECO:0000313" key="9">
    <source>
        <dbReference type="EMBL" id="KRT59921.1"/>
    </source>
</evidence>
<proteinExistence type="inferred from homology"/>
<dbReference type="Pfam" id="PF02405">
    <property type="entry name" value="MlaE"/>
    <property type="match status" value="1"/>
</dbReference>
<evidence type="ECO:0000256" key="7">
    <source>
        <dbReference type="RuleBase" id="RU362044"/>
    </source>
</evidence>
<dbReference type="EMBL" id="LMXI01000059">
    <property type="protein sequence ID" value="KRT59921.1"/>
    <property type="molecule type" value="Genomic_DNA"/>
</dbReference>
<evidence type="ECO:0000256" key="1">
    <source>
        <dbReference type="ARBA" id="ARBA00004141"/>
    </source>
</evidence>
<dbReference type="NCBIfam" id="TIGR00056">
    <property type="entry name" value="MlaE family lipid ABC transporter permease subunit"/>
    <property type="match status" value="1"/>
</dbReference>
<dbReference type="Proteomes" id="UP000051276">
    <property type="component" value="Unassembled WGS sequence"/>
</dbReference>
<feature type="transmembrane region" description="Helical" evidence="7">
    <location>
        <begin position="50"/>
        <end position="73"/>
    </location>
</feature>
<evidence type="ECO:0000256" key="3">
    <source>
        <dbReference type="ARBA" id="ARBA00022448"/>
    </source>
</evidence>